<evidence type="ECO:0000313" key="3">
    <source>
        <dbReference type="Proteomes" id="UP001500298"/>
    </source>
</evidence>
<dbReference type="PANTHER" id="PTHR30292">
    <property type="entry name" value="UNCHARACTERIZED PROTEIN YBGL-RELATED"/>
    <property type="match status" value="1"/>
</dbReference>
<dbReference type="PANTHER" id="PTHR30292:SF0">
    <property type="entry name" value="5-OXOPROLINASE SUBUNIT A"/>
    <property type="match status" value="1"/>
</dbReference>
<dbReference type="Pfam" id="PF03746">
    <property type="entry name" value="LamB_YcsF"/>
    <property type="match status" value="1"/>
</dbReference>
<name>A0ABP9DP20_9BACT</name>
<comment type="caution">
    <text evidence="2">The sequence shown here is derived from an EMBL/GenBank/DDBJ whole genome shotgun (WGS) entry which is preliminary data.</text>
</comment>
<gene>
    <name evidence="1" type="primary">pxpA</name>
    <name evidence="2" type="ORF">GCM10023331_35050</name>
</gene>
<dbReference type="SUPFAM" id="SSF88713">
    <property type="entry name" value="Glycoside hydrolase/deacetylase"/>
    <property type="match status" value="1"/>
</dbReference>
<accession>A0ABP9DP20</accession>
<comment type="subunit">
    <text evidence="1">Forms a complex composed of PxpA, PxpB and PxpC.</text>
</comment>
<dbReference type="EC" id="3.5.2.9" evidence="1"/>
<dbReference type="NCBIfam" id="NF003816">
    <property type="entry name" value="PRK05406.1-5"/>
    <property type="match status" value="1"/>
</dbReference>
<comment type="catalytic activity">
    <reaction evidence="1">
        <text>5-oxo-L-proline + ATP + 2 H2O = L-glutamate + ADP + phosphate + H(+)</text>
        <dbReference type="Rhea" id="RHEA:10348"/>
        <dbReference type="ChEBI" id="CHEBI:15377"/>
        <dbReference type="ChEBI" id="CHEBI:15378"/>
        <dbReference type="ChEBI" id="CHEBI:29985"/>
        <dbReference type="ChEBI" id="CHEBI:30616"/>
        <dbReference type="ChEBI" id="CHEBI:43474"/>
        <dbReference type="ChEBI" id="CHEBI:58402"/>
        <dbReference type="ChEBI" id="CHEBI:456216"/>
        <dbReference type="EC" id="3.5.2.9"/>
    </reaction>
</comment>
<comment type="function">
    <text evidence="1">Catalyzes the cleavage of 5-oxoproline to form L-glutamate coupled to the hydrolysis of ATP to ADP and inorganic phosphate.</text>
</comment>
<protein>
    <recommendedName>
        <fullName evidence="1">5-oxoprolinase subunit A</fullName>
        <shortName evidence="1">5-OPase subunit A</shortName>
        <ecNumber evidence="1">3.5.2.9</ecNumber>
    </recommendedName>
    <alternativeName>
        <fullName evidence="1">5-oxoprolinase (ATP-hydrolyzing) subunit A</fullName>
    </alternativeName>
</protein>
<organism evidence="2 3">
    <name type="scientific">Algivirga pacifica</name>
    <dbReference type="NCBI Taxonomy" id="1162670"/>
    <lineage>
        <taxon>Bacteria</taxon>
        <taxon>Pseudomonadati</taxon>
        <taxon>Bacteroidota</taxon>
        <taxon>Cytophagia</taxon>
        <taxon>Cytophagales</taxon>
        <taxon>Flammeovirgaceae</taxon>
        <taxon>Algivirga</taxon>
    </lineage>
</organism>
<dbReference type="Proteomes" id="UP001500298">
    <property type="component" value="Unassembled WGS sequence"/>
</dbReference>
<keyword evidence="1" id="KW-0547">Nucleotide-binding</keyword>
<dbReference type="CDD" id="cd10787">
    <property type="entry name" value="LamB_YcsF_like"/>
    <property type="match status" value="1"/>
</dbReference>
<evidence type="ECO:0000256" key="1">
    <source>
        <dbReference type="HAMAP-Rule" id="MF_00691"/>
    </source>
</evidence>
<dbReference type="InterPro" id="IPR011330">
    <property type="entry name" value="Glyco_hydro/deAcase_b/a-brl"/>
</dbReference>
<comment type="similarity">
    <text evidence="1">Belongs to the LamB/PxpA family.</text>
</comment>
<dbReference type="InterPro" id="IPR005501">
    <property type="entry name" value="LamB/YcsF/PxpA-like"/>
</dbReference>
<reference evidence="3" key="1">
    <citation type="journal article" date="2019" name="Int. J. Syst. Evol. Microbiol.">
        <title>The Global Catalogue of Microorganisms (GCM) 10K type strain sequencing project: providing services to taxonomists for standard genome sequencing and annotation.</title>
        <authorList>
            <consortium name="The Broad Institute Genomics Platform"/>
            <consortium name="The Broad Institute Genome Sequencing Center for Infectious Disease"/>
            <person name="Wu L."/>
            <person name="Ma J."/>
        </authorList>
    </citation>
    <scope>NUCLEOTIDE SEQUENCE [LARGE SCALE GENOMIC DNA]</scope>
    <source>
        <strain evidence="3">JCM 18326</strain>
    </source>
</reference>
<dbReference type="RefSeq" id="WP_345374174.1">
    <property type="nucleotide sequence ID" value="NZ_BAABJX010000056.1"/>
</dbReference>
<dbReference type="Gene3D" id="3.20.20.370">
    <property type="entry name" value="Glycoside hydrolase/deacetylase"/>
    <property type="match status" value="1"/>
</dbReference>
<proteinExistence type="inferred from homology"/>
<keyword evidence="1" id="KW-0378">Hydrolase</keyword>
<evidence type="ECO:0000313" key="2">
    <source>
        <dbReference type="EMBL" id="GAA4847294.1"/>
    </source>
</evidence>
<dbReference type="NCBIfam" id="NF003814">
    <property type="entry name" value="PRK05406.1-3"/>
    <property type="match status" value="1"/>
</dbReference>
<sequence>MIDINADIGESYGAYTIGNDKELLQLISSCNIACGFHAGDPDVMRETIELAIKQGVNIGAHPGYADLHGFGRRHIPMTHESLFNLMLYQVSALKGMVEAMGGKLHHVKPHGALYNDAARDEGIAQAIVKAIAAVDNELKLFGLSGSLVGEVAADIGLEFVHEVFLDRRYQSDGSLVPRSNPQAVIHDQQEALQQLEHMLHKGVVDTIEGKQIPIKAETLCIHGDHPESLSFAKAVVMRLTR</sequence>
<dbReference type="EMBL" id="BAABJX010000056">
    <property type="protein sequence ID" value="GAA4847294.1"/>
    <property type="molecule type" value="Genomic_DNA"/>
</dbReference>
<dbReference type="HAMAP" id="MF_00691">
    <property type="entry name" value="PxpA"/>
    <property type="match status" value="1"/>
</dbReference>
<keyword evidence="3" id="KW-1185">Reference proteome</keyword>
<keyword evidence="1" id="KW-0067">ATP-binding</keyword>